<gene>
    <name evidence="4" type="ORF">ACFQDI_01540</name>
</gene>
<feature type="compositionally biased region" description="Low complexity" evidence="2">
    <location>
        <begin position="317"/>
        <end position="367"/>
    </location>
</feature>
<dbReference type="EMBL" id="JBHSMQ010000001">
    <property type="protein sequence ID" value="MFC5453523.1"/>
    <property type="molecule type" value="Genomic_DNA"/>
</dbReference>
<keyword evidence="3" id="KW-0812">Transmembrane</keyword>
<evidence type="ECO:0000313" key="5">
    <source>
        <dbReference type="Proteomes" id="UP001596052"/>
    </source>
</evidence>
<feature type="region of interest" description="Disordered" evidence="2">
    <location>
        <begin position="453"/>
        <end position="518"/>
    </location>
</feature>
<reference evidence="5" key="1">
    <citation type="journal article" date="2019" name="Int. J. Syst. Evol. Microbiol.">
        <title>The Global Catalogue of Microorganisms (GCM) 10K type strain sequencing project: providing services to taxonomists for standard genome sequencing and annotation.</title>
        <authorList>
            <consortium name="The Broad Institute Genomics Platform"/>
            <consortium name="The Broad Institute Genome Sequencing Center for Infectious Disease"/>
            <person name="Wu L."/>
            <person name="Ma J."/>
        </authorList>
    </citation>
    <scope>NUCLEOTIDE SEQUENCE [LARGE SCALE GENOMIC DNA]</scope>
    <source>
        <strain evidence="5">CGMCC 4.1469</strain>
    </source>
</reference>
<evidence type="ECO:0008006" key="6">
    <source>
        <dbReference type="Google" id="ProtNLM"/>
    </source>
</evidence>
<feature type="coiled-coil region" evidence="1">
    <location>
        <begin position="166"/>
        <end position="263"/>
    </location>
</feature>
<evidence type="ECO:0000256" key="3">
    <source>
        <dbReference type="SAM" id="Phobius"/>
    </source>
</evidence>
<evidence type="ECO:0000256" key="1">
    <source>
        <dbReference type="SAM" id="Coils"/>
    </source>
</evidence>
<evidence type="ECO:0000313" key="4">
    <source>
        <dbReference type="EMBL" id="MFC5453523.1"/>
    </source>
</evidence>
<evidence type="ECO:0000256" key="2">
    <source>
        <dbReference type="SAM" id="MobiDB-lite"/>
    </source>
</evidence>
<keyword evidence="3" id="KW-1133">Transmembrane helix</keyword>
<organism evidence="4 5">
    <name type="scientific">Prosthecobacter fluviatilis</name>
    <dbReference type="NCBI Taxonomy" id="445931"/>
    <lineage>
        <taxon>Bacteria</taxon>
        <taxon>Pseudomonadati</taxon>
        <taxon>Verrucomicrobiota</taxon>
        <taxon>Verrucomicrobiia</taxon>
        <taxon>Verrucomicrobiales</taxon>
        <taxon>Verrucomicrobiaceae</taxon>
        <taxon>Prosthecobacter</taxon>
    </lineage>
</organism>
<dbReference type="Proteomes" id="UP001596052">
    <property type="component" value="Unassembled WGS sequence"/>
</dbReference>
<comment type="caution">
    <text evidence="4">The sequence shown here is derived from an EMBL/GenBank/DDBJ whole genome shotgun (WGS) entry which is preliminary data.</text>
</comment>
<feature type="region of interest" description="Disordered" evidence="2">
    <location>
        <begin position="285"/>
        <end position="367"/>
    </location>
</feature>
<proteinExistence type="predicted"/>
<name>A0ABW0KJB3_9BACT</name>
<keyword evidence="1" id="KW-0175">Coiled coil</keyword>
<keyword evidence="5" id="KW-1185">Reference proteome</keyword>
<feature type="compositionally biased region" description="Polar residues" evidence="2">
    <location>
        <begin position="480"/>
        <end position="509"/>
    </location>
</feature>
<feature type="transmembrane region" description="Helical" evidence="3">
    <location>
        <begin position="54"/>
        <end position="74"/>
    </location>
</feature>
<dbReference type="RefSeq" id="WP_377162681.1">
    <property type="nucleotide sequence ID" value="NZ_JBHSMQ010000001.1"/>
</dbReference>
<keyword evidence="3" id="KW-0472">Membrane</keyword>
<accession>A0ABW0KJB3</accession>
<feature type="transmembrane region" description="Helical" evidence="3">
    <location>
        <begin position="20"/>
        <end position="48"/>
    </location>
</feature>
<feature type="compositionally biased region" description="Basic and acidic residues" evidence="2">
    <location>
        <begin position="289"/>
        <end position="303"/>
    </location>
</feature>
<sequence length="566" mass="62691">MPAHDRILAFLSAVKARLDLAWLVRAFCGSLLLVGSVLCIWCLVWVWRGYAVPASGYIAAAVALPFMALAAWMLGRASQRKAARIADEHFGLKDAISSHLGFTDEHREGAFIALQAEATAVRVQALSPRSIPVQWPRRMLTIASVLLMACFVMGFKKDSPLVLERIALETETLRKSDEVNKELEKQVEELLKTATDEEKELLHPDEWRQWVKDLRETKDRKEAMRQYAELERKISEAAQKLSQRDAEQLLAKAAQEMKQTAELKPISKSLEEQNYRQAASQLRQMKLQADVRKPDEAQKELARLKSASQRMAAAARNFQQRTGQQGNQGKGNQSQPSQNQNAQQSGQNQQQSQGQQGSQGQQSMDQQMTSLEQAVQNLEQQLQQQQQQNQSQSQSQSQSQCQACQNQANQALQNLTQSMCQSSAKRDMMKKLQSLGQCAGKCQGFMCNKEGQSLSQCMGTQPGGKKAGSGSVESRRAESDATQDNGNRDQLTGQKGSGPSNTSIESADSGTGRATRAATLQEKAFQRQVESFIQREDVPAEVKEGVKEYFKGIQQVGNESAAPAAK</sequence>
<protein>
    <recommendedName>
        <fullName evidence="6">DUF4175 domain-containing protein</fullName>
    </recommendedName>
</protein>